<keyword evidence="6" id="KW-0834">Unfolded protein response</keyword>
<evidence type="ECO:0000256" key="4">
    <source>
        <dbReference type="ARBA" id="ARBA00023125"/>
    </source>
</evidence>
<organism evidence="10 11">
    <name type="scientific">Hyaloscypha hepaticicola</name>
    <dbReference type="NCBI Taxonomy" id="2082293"/>
    <lineage>
        <taxon>Eukaryota</taxon>
        <taxon>Fungi</taxon>
        <taxon>Dikarya</taxon>
        <taxon>Ascomycota</taxon>
        <taxon>Pezizomycotina</taxon>
        <taxon>Leotiomycetes</taxon>
        <taxon>Helotiales</taxon>
        <taxon>Hyaloscyphaceae</taxon>
        <taxon>Hyaloscypha</taxon>
    </lineage>
</organism>
<protein>
    <recommendedName>
        <fullName evidence="9">BZIP domain-containing protein</fullName>
    </recommendedName>
</protein>
<evidence type="ECO:0000256" key="6">
    <source>
        <dbReference type="ARBA" id="ARBA00023230"/>
    </source>
</evidence>
<keyword evidence="3" id="KW-0805">Transcription regulation</keyword>
<dbReference type="GO" id="GO:0006986">
    <property type="term" value="P:response to unfolded protein"/>
    <property type="evidence" value="ECO:0007669"/>
    <property type="project" value="UniProtKB-KW"/>
</dbReference>
<keyword evidence="7" id="KW-0539">Nucleus</keyword>
<evidence type="ECO:0000256" key="7">
    <source>
        <dbReference type="ARBA" id="ARBA00023242"/>
    </source>
</evidence>
<evidence type="ECO:0000259" key="9">
    <source>
        <dbReference type="PROSITE" id="PS50217"/>
    </source>
</evidence>
<dbReference type="Proteomes" id="UP000235672">
    <property type="component" value="Unassembled WGS sequence"/>
</dbReference>
<dbReference type="STRING" id="1745343.A0A2J6PG25"/>
<keyword evidence="5" id="KW-0804">Transcription</keyword>
<comment type="similarity">
    <text evidence="2">Belongs to the bZIP family.</text>
</comment>
<evidence type="ECO:0000256" key="8">
    <source>
        <dbReference type="SAM" id="MobiDB-lite"/>
    </source>
</evidence>
<evidence type="ECO:0000313" key="11">
    <source>
        <dbReference type="Proteomes" id="UP000235672"/>
    </source>
</evidence>
<dbReference type="InterPro" id="IPR004827">
    <property type="entry name" value="bZIP"/>
</dbReference>
<sequence length="512" mass="56728">MENTPHIKFEHSPADSLADSFVSTPGTIYPPLFNDTMNSEAMTPQSPYDEDSMFGGSMNGGSSMAGTPAPEKKPVKKRKSWGQQLPEPKTNLPPRYILDARFTIVDQSANPLSRKRAKTEDEKEQRRVERVLRNRRAAQSSRERKRQEVEALENEKRAIERRNADLEMRLADMQAKNELLMRELEQFTGGMTVFRSSSIASTPAQPELRSAPTPVTFSQELFGSRDAQEQPISTQPIIKSEPTQTVNPASLSPEIRPVDESANASSSDMTQHPAAMLCDLQCQSEEQRPWMNSTTATTSAISQILAITLFLNMTSEAISTLLTPLSQIVTSLRMGSPLSPTNSILTTIIWLATTTAALTTSTSMTSSTTTTSLRPRFTLRIRLLRRLLTCSPNLARPLLDATMVAMRLASEQQLQDCLSNTDAGHYGGSNSPSVEVLMTLLWAITVIEKERGQEAPKLDAAAEVRQSELELQELFRPREIRGGRGVSFVPPHGREAEMGQKSLEGWRLGDRP</sequence>
<dbReference type="OrthoDB" id="674948at2759"/>
<dbReference type="GO" id="GO:0005634">
    <property type="term" value="C:nucleus"/>
    <property type="evidence" value="ECO:0007669"/>
    <property type="project" value="UniProtKB-SubCell"/>
</dbReference>
<dbReference type="InterPro" id="IPR046347">
    <property type="entry name" value="bZIP_sf"/>
</dbReference>
<feature type="compositionally biased region" description="Polar residues" evidence="8">
    <location>
        <begin position="35"/>
        <end position="46"/>
    </location>
</feature>
<keyword evidence="11" id="KW-1185">Reference proteome</keyword>
<accession>A0A2J6PG25</accession>
<feature type="compositionally biased region" description="Basic and acidic residues" evidence="8">
    <location>
        <begin position="141"/>
        <end position="152"/>
    </location>
</feature>
<comment type="subcellular location">
    <subcellularLocation>
        <location evidence="1">Nucleus</location>
    </subcellularLocation>
</comment>
<dbReference type="SMART" id="SM00338">
    <property type="entry name" value="BRLZ"/>
    <property type="match status" value="1"/>
</dbReference>
<dbReference type="GO" id="GO:0000981">
    <property type="term" value="F:DNA-binding transcription factor activity, RNA polymerase II-specific"/>
    <property type="evidence" value="ECO:0007669"/>
    <property type="project" value="InterPro"/>
</dbReference>
<feature type="region of interest" description="Disordered" evidence="8">
    <location>
        <begin position="30"/>
        <end position="93"/>
    </location>
</feature>
<keyword evidence="4" id="KW-0238">DNA-binding</keyword>
<dbReference type="PANTHER" id="PTHR46714">
    <property type="entry name" value="TRANSCRIPTIONAL ACTIVATOR HAC1"/>
    <property type="match status" value="1"/>
</dbReference>
<name>A0A2J6PG25_9HELO</name>
<dbReference type="GO" id="GO:0045944">
    <property type="term" value="P:positive regulation of transcription by RNA polymerase II"/>
    <property type="evidence" value="ECO:0007669"/>
    <property type="project" value="InterPro"/>
</dbReference>
<feature type="compositionally biased region" description="Low complexity" evidence="8">
    <location>
        <begin position="53"/>
        <end position="64"/>
    </location>
</feature>
<dbReference type="InterPro" id="IPR044280">
    <property type="entry name" value="Hac1/HY5"/>
</dbReference>
<reference evidence="10 11" key="1">
    <citation type="submission" date="2016-05" db="EMBL/GenBank/DDBJ databases">
        <title>A degradative enzymes factory behind the ericoid mycorrhizal symbiosis.</title>
        <authorList>
            <consortium name="DOE Joint Genome Institute"/>
            <person name="Martino E."/>
            <person name="Morin E."/>
            <person name="Grelet G."/>
            <person name="Kuo A."/>
            <person name="Kohler A."/>
            <person name="Daghino S."/>
            <person name="Barry K."/>
            <person name="Choi C."/>
            <person name="Cichocki N."/>
            <person name="Clum A."/>
            <person name="Copeland A."/>
            <person name="Hainaut M."/>
            <person name="Haridas S."/>
            <person name="Labutti K."/>
            <person name="Lindquist E."/>
            <person name="Lipzen A."/>
            <person name="Khouja H.-R."/>
            <person name="Murat C."/>
            <person name="Ohm R."/>
            <person name="Olson A."/>
            <person name="Spatafora J."/>
            <person name="Veneault-Fourrey C."/>
            <person name="Henrissat B."/>
            <person name="Grigoriev I."/>
            <person name="Martin F."/>
            <person name="Perotto S."/>
        </authorList>
    </citation>
    <scope>NUCLEOTIDE SEQUENCE [LARGE SCALE GENOMIC DNA]</scope>
    <source>
        <strain evidence="10 11">UAMH 7357</strain>
    </source>
</reference>
<evidence type="ECO:0000256" key="2">
    <source>
        <dbReference type="ARBA" id="ARBA00007163"/>
    </source>
</evidence>
<dbReference type="PROSITE" id="PS50217">
    <property type="entry name" value="BZIP"/>
    <property type="match status" value="1"/>
</dbReference>
<dbReference type="PANTHER" id="PTHR46714:SF6">
    <property type="entry name" value="TRANSCRIPTIONAL ACTIVATOR HAC1"/>
    <property type="match status" value="1"/>
</dbReference>
<dbReference type="SUPFAM" id="SSF57959">
    <property type="entry name" value="Leucine zipper domain"/>
    <property type="match status" value="1"/>
</dbReference>
<gene>
    <name evidence="10" type="ORF">NA56DRAFT_695078</name>
</gene>
<evidence type="ECO:0000256" key="5">
    <source>
        <dbReference type="ARBA" id="ARBA00023163"/>
    </source>
</evidence>
<evidence type="ECO:0000256" key="3">
    <source>
        <dbReference type="ARBA" id="ARBA00023015"/>
    </source>
</evidence>
<dbReference type="EMBL" id="KZ613537">
    <property type="protein sequence ID" value="PMD13002.1"/>
    <property type="molecule type" value="Genomic_DNA"/>
</dbReference>
<evidence type="ECO:0000256" key="1">
    <source>
        <dbReference type="ARBA" id="ARBA00004123"/>
    </source>
</evidence>
<feature type="region of interest" description="Disordered" evidence="8">
    <location>
        <begin position="133"/>
        <end position="152"/>
    </location>
</feature>
<proteinExistence type="inferred from homology"/>
<feature type="domain" description="BZIP" evidence="9">
    <location>
        <begin position="124"/>
        <end position="187"/>
    </location>
</feature>
<dbReference type="AlphaFoldDB" id="A0A2J6PG25"/>
<evidence type="ECO:0000313" key="10">
    <source>
        <dbReference type="EMBL" id="PMD13002.1"/>
    </source>
</evidence>
<dbReference type="GO" id="GO:0003677">
    <property type="term" value="F:DNA binding"/>
    <property type="evidence" value="ECO:0007669"/>
    <property type="project" value="UniProtKB-KW"/>
</dbReference>
<feature type="region of interest" description="Disordered" evidence="8">
    <location>
        <begin position="485"/>
        <end position="512"/>
    </location>
</feature>